<name>A0A848DMX6_9PSEU</name>
<dbReference type="GO" id="GO:0016491">
    <property type="term" value="F:oxidoreductase activity"/>
    <property type="evidence" value="ECO:0007669"/>
    <property type="project" value="InterPro"/>
</dbReference>
<keyword evidence="4" id="KW-1185">Reference proteome</keyword>
<feature type="domain" description="Enoyl reductase (ER)" evidence="2">
    <location>
        <begin position="12"/>
        <end position="319"/>
    </location>
</feature>
<dbReference type="PANTHER" id="PTHR44154">
    <property type="entry name" value="QUINONE OXIDOREDUCTASE"/>
    <property type="match status" value="1"/>
</dbReference>
<dbReference type="RefSeq" id="WP_169414842.1">
    <property type="nucleotide sequence ID" value="NZ_JAAXKZ010000097.1"/>
</dbReference>
<gene>
    <name evidence="3" type="ORF">HF519_21740</name>
</gene>
<evidence type="ECO:0000259" key="2">
    <source>
        <dbReference type="SMART" id="SM00829"/>
    </source>
</evidence>
<dbReference type="Proteomes" id="UP000586918">
    <property type="component" value="Unassembled WGS sequence"/>
</dbReference>
<keyword evidence="1" id="KW-0521">NADP</keyword>
<dbReference type="CDD" id="cd08253">
    <property type="entry name" value="zeta_crystallin"/>
    <property type="match status" value="1"/>
</dbReference>
<dbReference type="InterPro" id="IPR011032">
    <property type="entry name" value="GroES-like_sf"/>
</dbReference>
<dbReference type="Pfam" id="PF13602">
    <property type="entry name" value="ADH_zinc_N_2"/>
    <property type="match status" value="1"/>
</dbReference>
<sequence>MRAALYDHPGPAREVLRVAEVERPEPAAGEVRVRLAVSGINPVDVKIRSGAIPWKIDGFQIPHHDGTGVIDAVGAGVDGKRVGERVWIWFAARRRWGTAAEWTVVPARQAVPLPEGTSDALGASLGVPAMTAYHCLWLDGPPDGLFVLVQGGAGAVGHFAIELGTWAQAHVAATVGGQDQEALAHKAGAEHIVDHRAPDAAEQLKAFAPRMDRIIEVALSENLRLDHELSGPGTSIVVYNSPQPEVTLQVREWMERNTGMRFVLLLTVPISQLETAAREITVALSEAALHELPVHRFPLDQIVEAHEAVEAGVLGKVLVSVQ</sequence>
<dbReference type="Gene3D" id="3.40.50.720">
    <property type="entry name" value="NAD(P)-binding Rossmann-like Domain"/>
    <property type="match status" value="1"/>
</dbReference>
<accession>A0A848DMX6</accession>
<dbReference type="InterPro" id="IPR051603">
    <property type="entry name" value="Zinc-ADH_QOR/CCCR"/>
</dbReference>
<dbReference type="InterPro" id="IPR036291">
    <property type="entry name" value="NAD(P)-bd_dom_sf"/>
</dbReference>
<dbReference type="SUPFAM" id="SSF50129">
    <property type="entry name" value="GroES-like"/>
    <property type="match status" value="1"/>
</dbReference>
<reference evidence="3 4" key="1">
    <citation type="submission" date="2020-04" db="EMBL/GenBank/DDBJ databases">
        <authorList>
            <person name="Klaysubun C."/>
            <person name="Duangmal K."/>
            <person name="Lipun K."/>
        </authorList>
    </citation>
    <scope>NUCLEOTIDE SEQUENCE [LARGE SCALE GENOMIC DNA]</scope>
    <source>
        <strain evidence="3 4">DSM 45300</strain>
    </source>
</reference>
<comment type="caution">
    <text evidence="3">The sequence shown here is derived from an EMBL/GenBank/DDBJ whole genome shotgun (WGS) entry which is preliminary data.</text>
</comment>
<proteinExistence type="predicted"/>
<organism evidence="3 4">
    <name type="scientific">Pseudonocardia bannensis</name>
    <dbReference type="NCBI Taxonomy" id="630973"/>
    <lineage>
        <taxon>Bacteria</taxon>
        <taxon>Bacillati</taxon>
        <taxon>Actinomycetota</taxon>
        <taxon>Actinomycetes</taxon>
        <taxon>Pseudonocardiales</taxon>
        <taxon>Pseudonocardiaceae</taxon>
        <taxon>Pseudonocardia</taxon>
    </lineage>
</organism>
<dbReference type="AlphaFoldDB" id="A0A848DMX6"/>
<protein>
    <submittedName>
        <fullName evidence="3">NADPH:quinone reductase</fullName>
    </submittedName>
</protein>
<evidence type="ECO:0000313" key="4">
    <source>
        <dbReference type="Proteomes" id="UP000586918"/>
    </source>
</evidence>
<dbReference type="InterPro" id="IPR013154">
    <property type="entry name" value="ADH-like_N"/>
</dbReference>
<evidence type="ECO:0000256" key="1">
    <source>
        <dbReference type="ARBA" id="ARBA00022857"/>
    </source>
</evidence>
<dbReference type="SUPFAM" id="SSF51735">
    <property type="entry name" value="NAD(P)-binding Rossmann-fold domains"/>
    <property type="match status" value="1"/>
</dbReference>
<dbReference type="InterPro" id="IPR020843">
    <property type="entry name" value="ER"/>
</dbReference>
<dbReference type="EMBL" id="JAAXKZ010000097">
    <property type="protein sequence ID" value="NMH94150.1"/>
    <property type="molecule type" value="Genomic_DNA"/>
</dbReference>
<dbReference type="Pfam" id="PF08240">
    <property type="entry name" value="ADH_N"/>
    <property type="match status" value="1"/>
</dbReference>
<dbReference type="SMART" id="SM00829">
    <property type="entry name" value="PKS_ER"/>
    <property type="match status" value="1"/>
</dbReference>
<evidence type="ECO:0000313" key="3">
    <source>
        <dbReference type="EMBL" id="NMH94150.1"/>
    </source>
</evidence>
<dbReference type="PANTHER" id="PTHR44154:SF1">
    <property type="entry name" value="QUINONE OXIDOREDUCTASE"/>
    <property type="match status" value="1"/>
</dbReference>
<dbReference type="Gene3D" id="3.90.180.10">
    <property type="entry name" value="Medium-chain alcohol dehydrogenases, catalytic domain"/>
    <property type="match status" value="1"/>
</dbReference>